<evidence type="ECO:0000256" key="1">
    <source>
        <dbReference type="SAM" id="Phobius"/>
    </source>
</evidence>
<keyword evidence="1" id="KW-0472">Membrane</keyword>
<dbReference type="EMBL" id="BARV01028062">
    <property type="protein sequence ID" value="GAI44253.1"/>
    <property type="molecule type" value="Genomic_DNA"/>
</dbReference>
<dbReference type="AlphaFoldDB" id="X1NKW8"/>
<comment type="caution">
    <text evidence="2">The sequence shown here is derived from an EMBL/GenBank/DDBJ whole genome shotgun (WGS) entry which is preliminary data.</text>
</comment>
<reference evidence="2" key="1">
    <citation type="journal article" date="2014" name="Front. Microbiol.">
        <title>High frequency of phylogenetically diverse reductive dehalogenase-homologous genes in deep subseafloor sedimentary metagenomes.</title>
        <authorList>
            <person name="Kawai M."/>
            <person name="Futagami T."/>
            <person name="Toyoda A."/>
            <person name="Takaki Y."/>
            <person name="Nishi S."/>
            <person name="Hori S."/>
            <person name="Arai W."/>
            <person name="Tsubouchi T."/>
            <person name="Morono Y."/>
            <person name="Uchiyama I."/>
            <person name="Ito T."/>
            <person name="Fujiyama A."/>
            <person name="Inagaki F."/>
            <person name="Takami H."/>
        </authorList>
    </citation>
    <scope>NUCLEOTIDE SEQUENCE</scope>
    <source>
        <strain evidence="2">Expedition CK06-06</strain>
    </source>
</reference>
<feature type="transmembrane region" description="Helical" evidence="1">
    <location>
        <begin position="68"/>
        <end position="88"/>
    </location>
</feature>
<protein>
    <submittedName>
        <fullName evidence="2">Uncharacterized protein</fullName>
    </submittedName>
</protein>
<name>X1NKW8_9ZZZZ</name>
<keyword evidence="1" id="KW-1133">Transmembrane helix</keyword>
<organism evidence="2">
    <name type="scientific">marine sediment metagenome</name>
    <dbReference type="NCBI Taxonomy" id="412755"/>
    <lineage>
        <taxon>unclassified sequences</taxon>
        <taxon>metagenomes</taxon>
        <taxon>ecological metagenomes</taxon>
    </lineage>
</organism>
<proteinExistence type="predicted"/>
<keyword evidence="1" id="KW-0812">Transmembrane</keyword>
<accession>X1NKW8</accession>
<feature type="transmembrane region" description="Helical" evidence="1">
    <location>
        <begin position="35"/>
        <end position="56"/>
    </location>
</feature>
<sequence length="99" mass="10634">MEAPVTIGYAILAAVIYSVIFFAKHHFKPDNPESFNPAKLGATVIIGAIIGIVFYIGGLPPTAEAVEIQLGAYVSIVALTETILKIIYRKLGPHLEGIR</sequence>
<evidence type="ECO:0000313" key="2">
    <source>
        <dbReference type="EMBL" id="GAI44253.1"/>
    </source>
</evidence>
<gene>
    <name evidence="2" type="ORF">S06H3_45020</name>
</gene>
<feature type="transmembrane region" description="Helical" evidence="1">
    <location>
        <begin position="6"/>
        <end position="23"/>
    </location>
</feature>